<dbReference type="PRINTS" id="PR00946">
    <property type="entry name" value="HGSCAVENGER"/>
</dbReference>
<comment type="caution">
    <text evidence="3">The sequence shown here is derived from an EMBL/GenBank/DDBJ whole genome shotgun (WGS) entry which is preliminary data.</text>
</comment>
<feature type="domain" description="HMA" evidence="2">
    <location>
        <begin position="9"/>
        <end position="74"/>
    </location>
</feature>
<protein>
    <submittedName>
        <fullName evidence="3">Cation transporter</fullName>
    </submittedName>
</protein>
<evidence type="ECO:0000313" key="3">
    <source>
        <dbReference type="EMBL" id="MEK0085217.1"/>
    </source>
</evidence>
<proteinExistence type="predicted"/>
<gene>
    <name evidence="3" type="ORF">U1T56_18855</name>
</gene>
<reference evidence="3 4" key="1">
    <citation type="submission" date="2024-01" db="EMBL/GenBank/DDBJ databases">
        <title>Multi-omics insights into the function and evolution of sodium benzoate biodegradation pathways in Benzoatithermus flavus gen. nov., sp. nov. from hot spring.</title>
        <authorList>
            <person name="Hu C.-J."/>
            <person name="Li W.-J."/>
        </authorList>
    </citation>
    <scope>NUCLEOTIDE SEQUENCE [LARGE SCALE GENOMIC DNA]</scope>
    <source>
        <strain evidence="3 4">SYSU G07066</strain>
    </source>
</reference>
<dbReference type="PROSITE" id="PS01047">
    <property type="entry name" value="HMA_1"/>
    <property type="match status" value="1"/>
</dbReference>
<name>A0ABU8XZ64_9PROT</name>
<dbReference type="InterPro" id="IPR036163">
    <property type="entry name" value="HMA_dom_sf"/>
</dbReference>
<dbReference type="RefSeq" id="WP_418161066.1">
    <property type="nucleotide sequence ID" value="NZ_JBBLZC010000023.1"/>
</dbReference>
<keyword evidence="4" id="KW-1185">Reference proteome</keyword>
<accession>A0ABU8XZ64</accession>
<evidence type="ECO:0000313" key="4">
    <source>
        <dbReference type="Proteomes" id="UP001375743"/>
    </source>
</evidence>
<dbReference type="SUPFAM" id="SSF55008">
    <property type="entry name" value="HMA, heavy metal-associated domain"/>
    <property type="match status" value="1"/>
</dbReference>
<dbReference type="CDD" id="cd00371">
    <property type="entry name" value="HMA"/>
    <property type="match status" value="1"/>
</dbReference>
<dbReference type="PROSITE" id="PS50846">
    <property type="entry name" value="HMA_2"/>
    <property type="match status" value="1"/>
</dbReference>
<dbReference type="Gene3D" id="3.30.70.100">
    <property type="match status" value="1"/>
</dbReference>
<evidence type="ECO:0000256" key="1">
    <source>
        <dbReference type="ARBA" id="ARBA00022723"/>
    </source>
</evidence>
<dbReference type="InterPro" id="IPR001802">
    <property type="entry name" value="MerP/CopZ"/>
</dbReference>
<sequence>MSGEQQATRTIRLEVEGMGCAGCVTAVRQALEDVPGVVRALIELEGGWAEVEASPTVDPARLVAAIDAAGYEARLARGGPVP</sequence>
<organism evidence="3 4">
    <name type="scientific">Benzoatithermus flavus</name>
    <dbReference type="NCBI Taxonomy" id="3108223"/>
    <lineage>
        <taxon>Bacteria</taxon>
        <taxon>Pseudomonadati</taxon>
        <taxon>Pseudomonadota</taxon>
        <taxon>Alphaproteobacteria</taxon>
        <taxon>Geminicoccales</taxon>
        <taxon>Geminicoccaceae</taxon>
        <taxon>Benzoatithermus</taxon>
    </lineage>
</organism>
<dbReference type="Proteomes" id="UP001375743">
    <property type="component" value="Unassembled WGS sequence"/>
</dbReference>
<keyword evidence="1" id="KW-0479">Metal-binding</keyword>
<evidence type="ECO:0000259" key="2">
    <source>
        <dbReference type="PROSITE" id="PS50846"/>
    </source>
</evidence>
<dbReference type="EMBL" id="JBBLZC010000023">
    <property type="protein sequence ID" value="MEK0085217.1"/>
    <property type="molecule type" value="Genomic_DNA"/>
</dbReference>
<dbReference type="InterPro" id="IPR017969">
    <property type="entry name" value="Heavy-metal-associated_CS"/>
</dbReference>
<dbReference type="Pfam" id="PF00403">
    <property type="entry name" value="HMA"/>
    <property type="match status" value="1"/>
</dbReference>
<dbReference type="InterPro" id="IPR006121">
    <property type="entry name" value="HMA_dom"/>
</dbReference>